<keyword evidence="8" id="KW-0311">Gluconate utilization</keyword>
<evidence type="ECO:0000256" key="7">
    <source>
        <dbReference type="ARBA" id="ARBA00022840"/>
    </source>
</evidence>
<reference evidence="11 12" key="1">
    <citation type="submission" date="2018-08" db="EMBL/GenBank/DDBJ databases">
        <title>Komagataeibacter sp. AV 382.</title>
        <authorList>
            <person name="Skraban J."/>
            <person name="Trcek J."/>
        </authorList>
    </citation>
    <scope>NUCLEOTIDE SEQUENCE [LARGE SCALE GENOMIC DNA]</scope>
    <source>
        <strain evidence="11 12">AV 382</strain>
    </source>
</reference>
<evidence type="ECO:0000256" key="6">
    <source>
        <dbReference type="ARBA" id="ARBA00022777"/>
    </source>
</evidence>
<comment type="caution">
    <text evidence="11">The sequence shown here is derived from an EMBL/GenBank/DDBJ whole genome shotgun (WGS) entry which is preliminary data.</text>
</comment>
<dbReference type="GO" id="GO:0005737">
    <property type="term" value="C:cytoplasm"/>
    <property type="evidence" value="ECO:0007669"/>
    <property type="project" value="TreeGrafter"/>
</dbReference>
<evidence type="ECO:0000256" key="9">
    <source>
        <dbReference type="ARBA" id="ARBA00048090"/>
    </source>
</evidence>
<dbReference type="RefSeq" id="WP_116701719.1">
    <property type="nucleotide sequence ID" value="NZ_QUWV01000011.1"/>
</dbReference>
<dbReference type="OrthoDB" id="9795716at2"/>
<dbReference type="InterPro" id="IPR006001">
    <property type="entry name" value="Therm_gnt_kin"/>
</dbReference>
<dbReference type="EMBL" id="QUWV01000011">
    <property type="protein sequence ID" value="RFD21375.1"/>
    <property type="molecule type" value="Genomic_DNA"/>
</dbReference>
<dbReference type="GO" id="GO:0046316">
    <property type="term" value="F:gluconokinase activity"/>
    <property type="evidence" value="ECO:0007669"/>
    <property type="project" value="UniProtKB-EC"/>
</dbReference>
<keyword evidence="4 10" id="KW-0808">Transferase</keyword>
<sequence>MCDTEQNTVAILPSHRLGAAGRPCVLVVMGVSGCGKSTLAQLMSECMGWPLVEGDDLHPPANIARMSNGIPLTDTDRAPWLERIAGQIQAWRAAGLSGIVTCSSLKRSYRERIGGNSADVCFVYLKGSREDIAPRLRQRTGHFMPSAMLDSQFATLEEPDMKEEVVMALDVNAPQARLAELACAYLNQLPRQNPVLGRE</sequence>
<evidence type="ECO:0000256" key="5">
    <source>
        <dbReference type="ARBA" id="ARBA00022741"/>
    </source>
</evidence>
<dbReference type="AlphaFoldDB" id="A0A371Z4H1"/>
<name>A0A371Z4H1_9PROT</name>
<keyword evidence="6 10" id="KW-0418">Kinase</keyword>
<keyword evidence="5 10" id="KW-0547">Nucleotide-binding</keyword>
<evidence type="ECO:0000313" key="11">
    <source>
        <dbReference type="EMBL" id="RFD21375.1"/>
    </source>
</evidence>
<dbReference type="Pfam" id="PF13671">
    <property type="entry name" value="AAA_33"/>
    <property type="match status" value="1"/>
</dbReference>
<proteinExistence type="inferred from homology"/>
<keyword evidence="7 10" id="KW-0067">ATP-binding</keyword>
<dbReference type="SUPFAM" id="SSF52540">
    <property type="entry name" value="P-loop containing nucleoside triphosphate hydrolases"/>
    <property type="match status" value="1"/>
</dbReference>
<evidence type="ECO:0000256" key="2">
    <source>
        <dbReference type="ARBA" id="ARBA00008420"/>
    </source>
</evidence>
<evidence type="ECO:0000313" key="12">
    <source>
        <dbReference type="Proteomes" id="UP000262371"/>
    </source>
</evidence>
<keyword evidence="12" id="KW-1185">Reference proteome</keyword>
<evidence type="ECO:0000256" key="8">
    <source>
        <dbReference type="ARBA" id="ARBA00023064"/>
    </source>
</evidence>
<evidence type="ECO:0000256" key="3">
    <source>
        <dbReference type="ARBA" id="ARBA00012054"/>
    </source>
</evidence>
<evidence type="ECO:0000256" key="10">
    <source>
        <dbReference type="RuleBase" id="RU363066"/>
    </source>
</evidence>
<dbReference type="FunFam" id="3.40.50.300:FF:000522">
    <property type="entry name" value="Gluconokinase"/>
    <property type="match status" value="1"/>
</dbReference>
<evidence type="ECO:0000256" key="4">
    <source>
        <dbReference type="ARBA" id="ARBA00022679"/>
    </source>
</evidence>
<dbReference type="InterPro" id="IPR027417">
    <property type="entry name" value="P-loop_NTPase"/>
</dbReference>
<comment type="similarity">
    <text evidence="2 10">Belongs to the gluconokinase GntK/GntV family.</text>
</comment>
<dbReference type="GO" id="GO:0005524">
    <property type="term" value="F:ATP binding"/>
    <property type="evidence" value="ECO:0007669"/>
    <property type="project" value="UniProtKB-KW"/>
</dbReference>
<comment type="pathway">
    <text evidence="1">Carbohydrate acid metabolism.</text>
</comment>
<dbReference type="GO" id="GO:0019521">
    <property type="term" value="P:D-gluconate metabolic process"/>
    <property type="evidence" value="ECO:0007669"/>
    <property type="project" value="UniProtKB-KW"/>
</dbReference>
<dbReference type="CDD" id="cd02021">
    <property type="entry name" value="GntK"/>
    <property type="match status" value="1"/>
</dbReference>
<dbReference type="Proteomes" id="UP000262371">
    <property type="component" value="Unassembled WGS sequence"/>
</dbReference>
<gene>
    <name evidence="11" type="ORF">DY926_01275</name>
</gene>
<organism evidence="11 12">
    <name type="scientific">Komagataeibacter melaceti</name>
    <dbReference type="NCBI Taxonomy" id="2766577"/>
    <lineage>
        <taxon>Bacteria</taxon>
        <taxon>Pseudomonadati</taxon>
        <taxon>Pseudomonadota</taxon>
        <taxon>Alphaproteobacteria</taxon>
        <taxon>Acetobacterales</taxon>
        <taxon>Acetobacteraceae</taxon>
        <taxon>Komagataeibacter</taxon>
    </lineage>
</organism>
<comment type="catalytic activity">
    <reaction evidence="9 10">
        <text>D-gluconate + ATP = 6-phospho-D-gluconate + ADP + H(+)</text>
        <dbReference type="Rhea" id="RHEA:19433"/>
        <dbReference type="ChEBI" id="CHEBI:15378"/>
        <dbReference type="ChEBI" id="CHEBI:18391"/>
        <dbReference type="ChEBI" id="CHEBI:30616"/>
        <dbReference type="ChEBI" id="CHEBI:58759"/>
        <dbReference type="ChEBI" id="CHEBI:456216"/>
        <dbReference type="EC" id="2.7.1.12"/>
    </reaction>
</comment>
<evidence type="ECO:0000256" key="1">
    <source>
        <dbReference type="ARBA" id="ARBA00004761"/>
    </source>
</evidence>
<dbReference type="PANTHER" id="PTHR43442:SF3">
    <property type="entry name" value="GLUCONOKINASE-RELATED"/>
    <property type="match status" value="1"/>
</dbReference>
<accession>A0A371Z4H1</accession>
<protein>
    <recommendedName>
        <fullName evidence="3 10">Gluconokinase</fullName>
        <ecNumber evidence="3 10">2.7.1.12</ecNumber>
    </recommendedName>
</protein>
<dbReference type="NCBIfam" id="TIGR01313">
    <property type="entry name" value="therm_gnt_kin"/>
    <property type="match status" value="1"/>
</dbReference>
<dbReference type="EC" id="2.7.1.12" evidence="3 10"/>
<dbReference type="PANTHER" id="PTHR43442">
    <property type="entry name" value="GLUCONOKINASE-RELATED"/>
    <property type="match status" value="1"/>
</dbReference>
<dbReference type="Gene3D" id="3.40.50.300">
    <property type="entry name" value="P-loop containing nucleotide triphosphate hydrolases"/>
    <property type="match status" value="1"/>
</dbReference>